<feature type="domain" description="6-hydroxymethylpterin diphosphokinase MptE-like" evidence="1">
    <location>
        <begin position="286"/>
        <end position="462"/>
    </location>
</feature>
<proteinExistence type="predicted"/>
<dbReference type="RefSeq" id="WP_336434661.1">
    <property type="nucleotide sequence ID" value="NZ_JBAWKS010000001.1"/>
</dbReference>
<dbReference type="Pfam" id="PF01973">
    <property type="entry name" value="MptE-like"/>
    <property type="match status" value="1"/>
</dbReference>
<evidence type="ECO:0000259" key="2">
    <source>
        <dbReference type="Pfam" id="PF20157"/>
    </source>
</evidence>
<feature type="domain" description="Glycosyltransferase Maf N-terminal" evidence="2">
    <location>
        <begin position="35"/>
        <end position="267"/>
    </location>
</feature>
<protein>
    <submittedName>
        <fullName evidence="3">6-hydroxymethylpterin diphosphokinase MptE-like protein</fullName>
    </submittedName>
</protein>
<evidence type="ECO:0000313" key="4">
    <source>
        <dbReference type="Proteomes" id="UP001382455"/>
    </source>
</evidence>
<dbReference type="InterPro" id="IPR002826">
    <property type="entry name" value="MptE-like"/>
</dbReference>
<organism evidence="3 4">
    <name type="scientific">Pseudoalteromonas spongiae</name>
    <dbReference type="NCBI Taxonomy" id="298657"/>
    <lineage>
        <taxon>Bacteria</taxon>
        <taxon>Pseudomonadati</taxon>
        <taxon>Pseudomonadota</taxon>
        <taxon>Gammaproteobacteria</taxon>
        <taxon>Alteromonadales</taxon>
        <taxon>Pseudoalteromonadaceae</taxon>
        <taxon>Pseudoalteromonas</taxon>
    </lineage>
</organism>
<dbReference type="PANTHER" id="PTHR41786">
    <property type="entry name" value="MOTILITY ACCESSORY FACTOR MAF"/>
    <property type="match status" value="1"/>
</dbReference>
<dbReference type="InterPro" id="IPR045376">
    <property type="entry name" value="Maf_N"/>
</dbReference>
<dbReference type="Pfam" id="PF20157">
    <property type="entry name" value="Maf_flag10_N"/>
    <property type="match status" value="1"/>
</dbReference>
<accession>A0ABU8EPN0</accession>
<comment type="caution">
    <text evidence="3">The sequence shown here is derived from an EMBL/GenBank/DDBJ whole genome shotgun (WGS) entry which is preliminary data.</text>
</comment>
<keyword evidence="4" id="KW-1185">Reference proteome</keyword>
<dbReference type="EMBL" id="JBAWKS010000001">
    <property type="protein sequence ID" value="MEI4548856.1"/>
    <property type="molecule type" value="Genomic_DNA"/>
</dbReference>
<dbReference type="PANTHER" id="PTHR41786:SF1">
    <property type="entry name" value="6-HYDROXYMETHYLPTERIN DIPHOSPHOKINASE MPTE-LIKE DOMAIN-CONTAINING PROTEIN"/>
    <property type="match status" value="1"/>
</dbReference>
<sequence>MDNLEQLLEEAEKQLDTARAHQLREQKFALEANQRFENNLTAFKKYYPQIYKEITQIKLRDDFCIHVTESGHGNFFMQGKDVPLYGNNPIEQVKAQVDKYTKSANFSRTNYFDTQEWESNDERIHVRYMHKLVRSLHFQEDNKLPCLTELPENFPTCLIFGIGLGYHIPQLLEKHQFDYLFICEPDLELFYASLFCINWFSIIEQIDKQNGCLFLHLGVSYEDFFSQVFAIGEDIGAFSIINSFCYQHYPSDDVNKMIKSFFDNYYQVHQGFGFYNDAITGLSHALHNVNQKANFLMSSAITRDAIQDVPVFVVGNGPSLDKAIPVLKKYQNQAIILAAGTAFQSLCKAGIKADFHVLVERPKITYDIQLDIAPEDGYSDVNLLAVDVIYPDLLPLYKWVGLGLKGPEASSALLQRESTLKYGRSIVNLPCCGPMVSNTASSFAACLGFKDIYLFGVDNGYLESGETHSKLSIYNDDNFKARFKTLQGANIEFEANLTQKVKATSLMAMSKSMFDKLVRALPNTNFYNVGEGAKINGAIPLTEENVYLESRELDKESVIDEIKVGHFRTLELDNLEEKIDFDEYESLCDYLIEIGERPYTNREEAHEVLKAQQRLVYAYKKSKHRHLFHMLKGTLLYFHCPLVTLLYYYQDEQYTLAKFSECMNIWQEFLSKVKFDFRLNYLEKCDYTKDEYKRGE</sequence>
<dbReference type="Proteomes" id="UP001382455">
    <property type="component" value="Unassembled WGS sequence"/>
</dbReference>
<gene>
    <name evidence="3" type="ORF">WAE96_03910</name>
</gene>
<evidence type="ECO:0000259" key="1">
    <source>
        <dbReference type="Pfam" id="PF01973"/>
    </source>
</evidence>
<name>A0ABU8EPN0_9GAMM</name>
<evidence type="ECO:0000313" key="3">
    <source>
        <dbReference type="EMBL" id="MEI4548856.1"/>
    </source>
</evidence>
<reference evidence="3 4" key="1">
    <citation type="submission" date="2023-12" db="EMBL/GenBank/DDBJ databases">
        <title>Friends and Foes: Symbiotic and Algicidal bacterial influence on Karenia brevis blooms.</title>
        <authorList>
            <person name="Fei C."/>
            <person name="Mohamed A.R."/>
            <person name="Booker A."/>
            <person name="Arshad M."/>
            <person name="Klass S."/>
            <person name="Ahn S."/>
            <person name="Gilbert P.M."/>
            <person name="Heil C.A."/>
            <person name="Martinez J.M."/>
            <person name="Amin S.A."/>
        </authorList>
    </citation>
    <scope>NUCLEOTIDE SEQUENCE [LARGE SCALE GENOMIC DNA]</scope>
    <source>
        <strain evidence="3 4">CE15</strain>
    </source>
</reference>